<comment type="similarity">
    <text evidence="6">Belongs to the FKBP-type PPIase family. FKBP1 subfamily.</text>
</comment>
<sequence>MSVTIQIVRPGDERTFPRAGDIVSIHYVGTLEDGSKFDSSFDRGRPFQVELGSNTVIKGWEEGVLRLSKGEKAILTIPPDLAYGDRGVPPLIPPNATLNFEMELLEIHRPVS</sequence>
<evidence type="ECO:0000256" key="5">
    <source>
        <dbReference type="ARBA" id="ARBA00023235"/>
    </source>
</evidence>
<dbReference type="SUPFAM" id="SSF54534">
    <property type="entry name" value="FKBP-like"/>
    <property type="match status" value="1"/>
</dbReference>
<evidence type="ECO:0000256" key="3">
    <source>
        <dbReference type="ARBA" id="ARBA00013194"/>
    </source>
</evidence>
<reference evidence="9 10" key="1">
    <citation type="submission" date="2024-01" db="EMBL/GenBank/DDBJ databases">
        <title>A draft genome for a cacao thread blight-causing isolate of Paramarasmius palmivorus.</title>
        <authorList>
            <person name="Baruah I.K."/>
            <person name="Bukari Y."/>
            <person name="Amoako-Attah I."/>
            <person name="Meinhardt L.W."/>
            <person name="Bailey B.A."/>
            <person name="Cohen S.P."/>
        </authorList>
    </citation>
    <scope>NUCLEOTIDE SEQUENCE [LARGE SCALE GENOMIC DNA]</scope>
    <source>
        <strain evidence="9 10">GH-12</strain>
    </source>
</reference>
<proteinExistence type="inferred from homology"/>
<dbReference type="Gene3D" id="3.10.50.40">
    <property type="match status" value="1"/>
</dbReference>
<keyword evidence="10" id="KW-1185">Reference proteome</keyword>
<dbReference type="EC" id="5.2.1.8" evidence="3 7"/>
<comment type="catalytic activity">
    <reaction evidence="1 7">
        <text>[protein]-peptidylproline (omega=180) = [protein]-peptidylproline (omega=0)</text>
        <dbReference type="Rhea" id="RHEA:16237"/>
        <dbReference type="Rhea" id="RHEA-COMP:10747"/>
        <dbReference type="Rhea" id="RHEA-COMP:10748"/>
        <dbReference type="ChEBI" id="CHEBI:83833"/>
        <dbReference type="ChEBI" id="CHEBI:83834"/>
        <dbReference type="EC" id="5.2.1.8"/>
    </reaction>
</comment>
<dbReference type="InterPro" id="IPR046357">
    <property type="entry name" value="PPIase_dom_sf"/>
</dbReference>
<protein>
    <recommendedName>
        <fullName evidence="3 7">peptidylprolyl isomerase</fullName>
        <ecNumber evidence="3 7">5.2.1.8</ecNumber>
    </recommendedName>
</protein>
<evidence type="ECO:0000313" key="9">
    <source>
        <dbReference type="EMBL" id="KAK7056923.1"/>
    </source>
</evidence>
<comment type="caution">
    <text evidence="9">The sequence shown here is derived from an EMBL/GenBank/DDBJ whole genome shotgun (WGS) entry which is preliminary data.</text>
</comment>
<dbReference type="InterPro" id="IPR050689">
    <property type="entry name" value="FKBP-type_PPIase"/>
</dbReference>
<dbReference type="Proteomes" id="UP001383192">
    <property type="component" value="Unassembled WGS sequence"/>
</dbReference>
<dbReference type="PANTHER" id="PTHR10516">
    <property type="entry name" value="PEPTIDYL-PROLYL CIS-TRANS ISOMERASE"/>
    <property type="match status" value="1"/>
</dbReference>
<name>A0AAW0DZR7_9AGAR</name>
<evidence type="ECO:0000256" key="7">
    <source>
        <dbReference type="PROSITE-ProRule" id="PRU00277"/>
    </source>
</evidence>
<dbReference type="EMBL" id="JAYKXP010000006">
    <property type="protein sequence ID" value="KAK7056923.1"/>
    <property type="molecule type" value="Genomic_DNA"/>
</dbReference>
<dbReference type="PANTHER" id="PTHR10516:SF443">
    <property type="entry name" value="FK506-BINDING PROTEIN 59-RELATED"/>
    <property type="match status" value="1"/>
</dbReference>
<dbReference type="FunFam" id="3.10.50.40:FF:000025">
    <property type="entry name" value="Peptidylprolyl isomerase"/>
    <property type="match status" value="1"/>
</dbReference>
<gene>
    <name evidence="9" type="ORF">VNI00_002641</name>
</gene>
<dbReference type="AlphaFoldDB" id="A0AAW0DZR7"/>
<dbReference type="InterPro" id="IPR001179">
    <property type="entry name" value="PPIase_FKBP_dom"/>
</dbReference>
<accession>A0AAW0DZR7</accession>
<evidence type="ECO:0000256" key="1">
    <source>
        <dbReference type="ARBA" id="ARBA00000971"/>
    </source>
</evidence>
<keyword evidence="4 7" id="KW-0697">Rotamase</keyword>
<feature type="domain" description="PPIase FKBP-type" evidence="8">
    <location>
        <begin position="20"/>
        <end position="108"/>
    </location>
</feature>
<keyword evidence="5 7" id="KW-0413">Isomerase</keyword>
<evidence type="ECO:0000259" key="8">
    <source>
        <dbReference type="PROSITE" id="PS50059"/>
    </source>
</evidence>
<organism evidence="9 10">
    <name type="scientific">Paramarasmius palmivorus</name>
    <dbReference type="NCBI Taxonomy" id="297713"/>
    <lineage>
        <taxon>Eukaryota</taxon>
        <taxon>Fungi</taxon>
        <taxon>Dikarya</taxon>
        <taxon>Basidiomycota</taxon>
        <taxon>Agaricomycotina</taxon>
        <taxon>Agaricomycetes</taxon>
        <taxon>Agaricomycetidae</taxon>
        <taxon>Agaricales</taxon>
        <taxon>Marasmiineae</taxon>
        <taxon>Marasmiaceae</taxon>
        <taxon>Paramarasmius</taxon>
    </lineage>
</organism>
<evidence type="ECO:0000256" key="2">
    <source>
        <dbReference type="ARBA" id="ARBA00002388"/>
    </source>
</evidence>
<dbReference type="GO" id="GO:0003755">
    <property type="term" value="F:peptidyl-prolyl cis-trans isomerase activity"/>
    <property type="evidence" value="ECO:0007669"/>
    <property type="project" value="UniProtKB-KW"/>
</dbReference>
<dbReference type="Pfam" id="PF00254">
    <property type="entry name" value="FKBP_C"/>
    <property type="match status" value="1"/>
</dbReference>
<evidence type="ECO:0000313" key="10">
    <source>
        <dbReference type="Proteomes" id="UP001383192"/>
    </source>
</evidence>
<evidence type="ECO:0000256" key="6">
    <source>
        <dbReference type="ARBA" id="ARBA00038106"/>
    </source>
</evidence>
<evidence type="ECO:0000256" key="4">
    <source>
        <dbReference type="ARBA" id="ARBA00023110"/>
    </source>
</evidence>
<comment type="function">
    <text evidence="2">PPIases accelerate the folding of proteins. It catalyzes the cis-trans isomerization of proline imidic peptide bonds in oligopeptides.</text>
</comment>
<dbReference type="PROSITE" id="PS50059">
    <property type="entry name" value="FKBP_PPIASE"/>
    <property type="match status" value="1"/>
</dbReference>